<accession>A0AAV2VJ68</accession>
<gene>
    <name evidence="1" type="ORF">VIBNISOn1_1160037</name>
</gene>
<name>A0AAV2VJ68_9VIBR</name>
<organism evidence="1 2">
    <name type="scientific">Vibrio nigripulchritudo SOn1</name>
    <dbReference type="NCBI Taxonomy" id="1238450"/>
    <lineage>
        <taxon>Bacteria</taxon>
        <taxon>Pseudomonadati</taxon>
        <taxon>Pseudomonadota</taxon>
        <taxon>Gammaproteobacteria</taxon>
        <taxon>Vibrionales</taxon>
        <taxon>Vibrionaceae</taxon>
        <taxon>Vibrio</taxon>
    </lineage>
</organism>
<dbReference type="Proteomes" id="UP000018211">
    <property type="component" value="Unassembled WGS sequence"/>
</dbReference>
<evidence type="ECO:0000313" key="1">
    <source>
        <dbReference type="EMBL" id="CCO44529.1"/>
    </source>
</evidence>
<reference evidence="1 2" key="1">
    <citation type="journal article" date="2013" name="ISME J.">
        <title>Comparative genomics of pathogenic lineages of Vibrio nigripulchritudo identifies virulence-associated traits.</title>
        <authorList>
            <person name="Goudenege D."/>
            <person name="Labreuche Y."/>
            <person name="Krin E."/>
            <person name="Ansquer D."/>
            <person name="Mangenot S."/>
            <person name="Calteau A."/>
            <person name="Medigue C."/>
            <person name="Mazel D."/>
            <person name="Polz M.F."/>
            <person name="Le Roux F."/>
        </authorList>
    </citation>
    <scope>NUCLEOTIDE SEQUENCE [LARGE SCALE GENOMIC DNA]</scope>
    <source>
        <strain evidence="1 2">SOn1</strain>
    </source>
</reference>
<dbReference type="AlphaFoldDB" id="A0AAV2VJ68"/>
<proteinExistence type="predicted"/>
<sequence>MPNAITLEDFSSLITLVSSTVLSPSWGGRGEAGAAGAGLAPPLRPGVGFITVSSISLLQLID</sequence>
<protein>
    <submittedName>
        <fullName evidence="1">Uncharacterized protein</fullName>
    </submittedName>
</protein>
<dbReference type="EMBL" id="CAOF01000020">
    <property type="protein sequence ID" value="CCO44529.1"/>
    <property type="molecule type" value="Genomic_DNA"/>
</dbReference>
<evidence type="ECO:0000313" key="2">
    <source>
        <dbReference type="Proteomes" id="UP000018211"/>
    </source>
</evidence>
<comment type="caution">
    <text evidence="1">The sequence shown here is derived from an EMBL/GenBank/DDBJ whole genome shotgun (WGS) entry which is preliminary data.</text>
</comment>